<sequence>MKRAYLEWSSLFCILISAVCLILWSVSVLSVSDLSGLSFGKRRAFVQTFTQAGDVTLCDHVANLELIESVKAARLLEPVPSGVYGLNIPGFHFDLVRFDNASSVWSIRFSLLVPCVLLSLIGVFCFHRYRKVRIEKTKIAVSLV</sequence>
<evidence type="ECO:0000313" key="3">
    <source>
        <dbReference type="Proteomes" id="UP000322887"/>
    </source>
</evidence>
<reference evidence="2 3" key="1">
    <citation type="submission" date="2019-08" db="EMBL/GenBank/DDBJ databases">
        <title>Deep-cultivation of Planctomycetes and their phenomic and genomic characterization uncovers novel biology.</title>
        <authorList>
            <person name="Wiegand S."/>
            <person name="Jogler M."/>
            <person name="Boedeker C."/>
            <person name="Pinto D."/>
            <person name="Vollmers J."/>
            <person name="Rivas-Marin E."/>
            <person name="Kohn T."/>
            <person name="Peeters S.H."/>
            <person name="Heuer A."/>
            <person name="Rast P."/>
            <person name="Oberbeckmann S."/>
            <person name="Bunk B."/>
            <person name="Jeske O."/>
            <person name="Meyerdierks A."/>
            <person name="Storesund J.E."/>
            <person name="Kallscheuer N."/>
            <person name="Luecker S."/>
            <person name="Lage O.M."/>
            <person name="Pohl T."/>
            <person name="Merkel B.J."/>
            <person name="Hornburger P."/>
            <person name="Mueller R.-W."/>
            <person name="Bruemmer F."/>
            <person name="Labrenz M."/>
            <person name="Spormann A.M."/>
            <person name="Op den Camp H."/>
            <person name="Overmann J."/>
            <person name="Amann R."/>
            <person name="Jetten M.S.M."/>
            <person name="Mascher T."/>
            <person name="Medema M.H."/>
            <person name="Devos D.P."/>
            <person name="Kaster A.-K."/>
            <person name="Ovreas L."/>
            <person name="Rohde M."/>
            <person name="Galperin M.Y."/>
            <person name="Jogler C."/>
        </authorList>
    </citation>
    <scope>NUCLEOTIDE SEQUENCE [LARGE SCALE GENOMIC DNA]</scope>
    <source>
        <strain evidence="2 3">DSM 8797</strain>
    </source>
</reference>
<name>A0ABX5YMV2_9PLAN</name>
<evidence type="ECO:0000313" key="2">
    <source>
        <dbReference type="EMBL" id="QEG17019.1"/>
    </source>
</evidence>
<protein>
    <submittedName>
        <fullName evidence="2">Uncharacterized protein</fullName>
    </submittedName>
</protein>
<feature type="transmembrane region" description="Helical" evidence="1">
    <location>
        <begin position="105"/>
        <end position="126"/>
    </location>
</feature>
<organism evidence="2 3">
    <name type="scientific">Gimesia maris</name>
    <dbReference type="NCBI Taxonomy" id="122"/>
    <lineage>
        <taxon>Bacteria</taxon>
        <taxon>Pseudomonadati</taxon>
        <taxon>Planctomycetota</taxon>
        <taxon>Planctomycetia</taxon>
        <taxon>Planctomycetales</taxon>
        <taxon>Planctomycetaceae</taxon>
        <taxon>Gimesia</taxon>
    </lineage>
</organism>
<accession>A0ABX5YMV2</accession>
<dbReference type="EMBL" id="CP042910">
    <property type="protein sequence ID" value="QEG17019.1"/>
    <property type="molecule type" value="Genomic_DNA"/>
</dbReference>
<keyword evidence="1" id="KW-0812">Transmembrane</keyword>
<gene>
    <name evidence="2" type="ORF">GmarT_28900</name>
</gene>
<proteinExistence type="predicted"/>
<keyword evidence="1" id="KW-0472">Membrane</keyword>
<feature type="transmembrane region" description="Helical" evidence="1">
    <location>
        <begin position="12"/>
        <end position="32"/>
    </location>
</feature>
<keyword evidence="1" id="KW-1133">Transmembrane helix</keyword>
<keyword evidence="3" id="KW-1185">Reference proteome</keyword>
<evidence type="ECO:0000256" key="1">
    <source>
        <dbReference type="SAM" id="Phobius"/>
    </source>
</evidence>
<dbReference type="Proteomes" id="UP000322887">
    <property type="component" value="Chromosome"/>
</dbReference>